<evidence type="ECO:0000256" key="7">
    <source>
        <dbReference type="ARBA" id="ARBA00023136"/>
    </source>
</evidence>
<protein>
    <recommendedName>
        <fullName evidence="12">Scavenger receptor class B</fullName>
    </recommendedName>
</protein>
<dbReference type="EnsemblMetazoa" id="AFAF009524-RA">
    <property type="protein sequence ID" value="AFAF009524-PA"/>
    <property type="gene ID" value="AFAF009524"/>
</dbReference>
<dbReference type="STRING" id="69004.A0A182QG73"/>
<dbReference type="InterPro" id="IPR002159">
    <property type="entry name" value="CD36_fam"/>
</dbReference>
<dbReference type="EMBL" id="AXCN02001394">
    <property type="status" value="NOT_ANNOTATED_CDS"/>
    <property type="molecule type" value="Genomic_DNA"/>
</dbReference>
<evidence type="ECO:0000256" key="5">
    <source>
        <dbReference type="ARBA" id="ARBA00022692"/>
    </source>
</evidence>
<dbReference type="GO" id="GO:0005044">
    <property type="term" value="F:scavenger receptor activity"/>
    <property type="evidence" value="ECO:0007669"/>
    <property type="project" value="TreeGrafter"/>
</dbReference>
<dbReference type="AlphaFoldDB" id="A0A182QG73"/>
<keyword evidence="7 9" id="KW-0472">Membrane</keyword>
<evidence type="ECO:0000256" key="4">
    <source>
        <dbReference type="ARBA" id="ARBA00022475"/>
    </source>
</evidence>
<dbReference type="PANTHER" id="PTHR11923:SF114">
    <property type="entry name" value="FI02050P-RELATED"/>
    <property type="match status" value="1"/>
</dbReference>
<dbReference type="Pfam" id="PF01130">
    <property type="entry name" value="CD36"/>
    <property type="match status" value="1"/>
</dbReference>
<accession>A0A182QG73</accession>
<evidence type="ECO:0000313" key="11">
    <source>
        <dbReference type="Proteomes" id="UP000075886"/>
    </source>
</evidence>
<keyword evidence="6 9" id="KW-1133">Transmembrane helix</keyword>
<keyword evidence="11" id="KW-1185">Reference proteome</keyword>
<feature type="transmembrane region" description="Helical" evidence="9">
    <location>
        <begin position="521"/>
        <end position="542"/>
    </location>
</feature>
<evidence type="ECO:0000256" key="2">
    <source>
        <dbReference type="ARBA" id="ARBA00004236"/>
    </source>
</evidence>
<organism evidence="10 11">
    <name type="scientific">Anopheles farauti</name>
    <dbReference type="NCBI Taxonomy" id="69004"/>
    <lineage>
        <taxon>Eukaryota</taxon>
        <taxon>Metazoa</taxon>
        <taxon>Ecdysozoa</taxon>
        <taxon>Arthropoda</taxon>
        <taxon>Hexapoda</taxon>
        <taxon>Insecta</taxon>
        <taxon>Pterygota</taxon>
        <taxon>Neoptera</taxon>
        <taxon>Endopterygota</taxon>
        <taxon>Diptera</taxon>
        <taxon>Nematocera</taxon>
        <taxon>Culicoidea</taxon>
        <taxon>Culicidae</taxon>
        <taxon>Anophelinae</taxon>
        <taxon>Anopheles</taxon>
    </lineage>
</organism>
<dbReference type="GO" id="GO:0005886">
    <property type="term" value="C:plasma membrane"/>
    <property type="evidence" value="ECO:0007669"/>
    <property type="project" value="UniProtKB-SubCell"/>
</dbReference>
<reference evidence="11" key="1">
    <citation type="submission" date="2014-01" db="EMBL/GenBank/DDBJ databases">
        <title>The Genome Sequence of Anopheles farauti FAR1 (V2).</title>
        <authorList>
            <consortium name="The Broad Institute Genomics Platform"/>
            <person name="Neafsey D.E."/>
            <person name="Besansky N."/>
            <person name="Howell P."/>
            <person name="Walton C."/>
            <person name="Young S.K."/>
            <person name="Zeng Q."/>
            <person name="Gargeya S."/>
            <person name="Fitzgerald M."/>
            <person name="Haas B."/>
            <person name="Abouelleil A."/>
            <person name="Allen A.W."/>
            <person name="Alvarado L."/>
            <person name="Arachchi H.M."/>
            <person name="Berlin A.M."/>
            <person name="Chapman S.B."/>
            <person name="Gainer-Dewar J."/>
            <person name="Goldberg J."/>
            <person name="Griggs A."/>
            <person name="Gujja S."/>
            <person name="Hansen M."/>
            <person name="Howarth C."/>
            <person name="Imamovic A."/>
            <person name="Ireland A."/>
            <person name="Larimer J."/>
            <person name="McCowan C."/>
            <person name="Murphy C."/>
            <person name="Pearson M."/>
            <person name="Poon T.W."/>
            <person name="Priest M."/>
            <person name="Roberts A."/>
            <person name="Saif S."/>
            <person name="Shea T."/>
            <person name="Sisk P."/>
            <person name="Sykes S."/>
            <person name="Wortman J."/>
            <person name="Nusbaum C."/>
            <person name="Birren B."/>
        </authorList>
    </citation>
    <scope>NUCLEOTIDE SEQUENCE [LARGE SCALE GENOMIC DNA]</scope>
    <source>
        <strain evidence="11">FAR1</strain>
    </source>
</reference>
<evidence type="ECO:0000256" key="9">
    <source>
        <dbReference type="SAM" id="Phobius"/>
    </source>
</evidence>
<evidence type="ECO:0000313" key="10">
    <source>
        <dbReference type="EnsemblMetazoa" id="AFAF009524-PA"/>
    </source>
</evidence>
<dbReference type="VEuPathDB" id="VectorBase:AFAF009524"/>
<keyword evidence="5 9" id="KW-0812">Transmembrane</keyword>
<name>A0A182QG73_9DIPT</name>
<reference evidence="10" key="2">
    <citation type="submission" date="2020-05" db="UniProtKB">
        <authorList>
            <consortium name="EnsemblMetazoa"/>
        </authorList>
    </citation>
    <scope>IDENTIFICATION</scope>
    <source>
        <strain evidence="10">FAR1</strain>
    </source>
</reference>
<comment type="function">
    <text evidence="1">Plays an olfactory role that is not restricted to pheromone sensitivity.</text>
</comment>
<keyword evidence="8" id="KW-0325">Glycoprotein</keyword>
<evidence type="ECO:0000256" key="3">
    <source>
        <dbReference type="ARBA" id="ARBA00010532"/>
    </source>
</evidence>
<evidence type="ECO:0000256" key="8">
    <source>
        <dbReference type="ARBA" id="ARBA00023180"/>
    </source>
</evidence>
<dbReference type="Proteomes" id="UP000075886">
    <property type="component" value="Unassembled WGS sequence"/>
</dbReference>
<proteinExistence type="inferred from homology"/>
<evidence type="ECO:0000256" key="1">
    <source>
        <dbReference type="ARBA" id="ARBA00003156"/>
    </source>
</evidence>
<feature type="transmembrane region" description="Helical" evidence="9">
    <location>
        <begin position="92"/>
        <end position="113"/>
    </location>
</feature>
<evidence type="ECO:0000256" key="6">
    <source>
        <dbReference type="ARBA" id="ARBA00022989"/>
    </source>
</evidence>
<keyword evidence="4" id="KW-1003">Cell membrane</keyword>
<dbReference type="PANTHER" id="PTHR11923">
    <property type="entry name" value="SCAVENGER RECEPTOR CLASS B TYPE-1 SR-B1"/>
    <property type="match status" value="1"/>
</dbReference>
<sequence>MSKLAHHVWSTTSSVWRVSLQPDTNAGQTLPSTRTRAQWKGDILGLAVEVHQKVRAVSKAIRAFGIDRDVRLYLFGRGSRSFDSCAMRFCRWYLVIGFGLGITATGLIFLLAWRDIFDVLVTEEKSIRPGTALYKEWRRPTARPVWQVYVYNWTNAEAVLNNPQQKRMASFRELGPYTFEECTEVVDVKFHPVNGTLSYRKRTFFRRNGPTVTSAPEELTTVNLVALQAAHRTRDQDYAMQRELSFLMHNHHQQVIVTRSIDQVLFGGHREPMYEQLRKIVCGAGSIGVPCQDERFAYFRTFNVSRRPSELYSLDTGAKDHANYGVVRSFGVSWNATDRRDFSPCAGFAELTGEFFPSRINRSVPIRIVVPELCRRLQLVFEREQLVDGVPGYRYAVRSQNETLLDETIAGCPSTPVRMGRYGILNTNECNAMSVYAADPESSDAPQQYLVLEPTTGTVLESYLSSTYHTFLRTNEHIALLQHVPEVRIPLFRFVRFHRLGPVKVAKLKQLLHLADVGHQAALAGCIVGLLIILLTIVYTCCKPRKPANSHREEYRIIGVQLSNGGRETQTLK</sequence>
<dbReference type="GO" id="GO:0005737">
    <property type="term" value="C:cytoplasm"/>
    <property type="evidence" value="ECO:0007669"/>
    <property type="project" value="TreeGrafter"/>
</dbReference>
<comment type="subcellular location">
    <subcellularLocation>
        <location evidence="2">Cell membrane</location>
    </subcellularLocation>
</comment>
<evidence type="ECO:0008006" key="12">
    <source>
        <dbReference type="Google" id="ProtNLM"/>
    </source>
</evidence>
<comment type="similarity">
    <text evidence="3">Belongs to the CD36 family.</text>
</comment>